<evidence type="ECO:0000313" key="2">
    <source>
        <dbReference type="Proteomes" id="UP001153332"/>
    </source>
</evidence>
<organism evidence="1 2">
    <name type="scientific">Lasiodiplodia mahajangana</name>
    <dbReference type="NCBI Taxonomy" id="1108764"/>
    <lineage>
        <taxon>Eukaryota</taxon>
        <taxon>Fungi</taxon>
        <taxon>Dikarya</taxon>
        <taxon>Ascomycota</taxon>
        <taxon>Pezizomycotina</taxon>
        <taxon>Dothideomycetes</taxon>
        <taxon>Dothideomycetes incertae sedis</taxon>
        <taxon>Botryosphaeriales</taxon>
        <taxon>Botryosphaeriaceae</taxon>
        <taxon>Lasiodiplodia</taxon>
    </lineage>
</organism>
<proteinExistence type="predicted"/>
<dbReference type="Proteomes" id="UP001153332">
    <property type="component" value="Unassembled WGS sequence"/>
</dbReference>
<reference evidence="1" key="1">
    <citation type="submission" date="2022-12" db="EMBL/GenBank/DDBJ databases">
        <title>Genome Sequence of Lasiodiplodia mahajangana.</title>
        <authorList>
            <person name="Buettner E."/>
        </authorList>
    </citation>
    <scope>NUCLEOTIDE SEQUENCE</scope>
    <source>
        <strain evidence="1">VT137</strain>
    </source>
</reference>
<comment type="caution">
    <text evidence="1">The sequence shown here is derived from an EMBL/GenBank/DDBJ whole genome shotgun (WGS) entry which is preliminary data.</text>
</comment>
<evidence type="ECO:0000313" key="1">
    <source>
        <dbReference type="EMBL" id="KAJ8131286.1"/>
    </source>
</evidence>
<gene>
    <name evidence="1" type="ORF">O1611_g2342</name>
</gene>
<name>A0ACC2JUW3_9PEZI</name>
<dbReference type="EMBL" id="JAPUUL010000320">
    <property type="protein sequence ID" value="KAJ8131286.1"/>
    <property type="molecule type" value="Genomic_DNA"/>
</dbReference>
<keyword evidence="2" id="KW-1185">Reference proteome</keyword>
<protein>
    <submittedName>
        <fullName evidence="1">Uncharacterized protein</fullName>
    </submittedName>
</protein>
<sequence>MSAWTRGVNAGKALFDVVGRLWAAGYPIDLALVNEYTGVERCIVDLPNYSWDHSTKYWHENDASKDWRFRRYIVHDLLGSKILGTSWHAPAWRSHLNVSNVPFLMDHQIGGKAIMPGAGFITMALEALYQKHCALLAADRKDSNILSNDLCYHFRDIRFSKALVLEEGNDITIVTTLTAASGRRDWHDFRISTTDGEFTSDHCSGSIRIQDPISPAEGDDFSPLESPQPNMAWYKWLREIGLDFGPAFRRLVEIESIVGSRSSKALISLEPLEGKYVPQSYYPIHPAALDGCLQAAFPAMTYGDRTTSSSPLVPALIDDFIINKVPSRLQQGRSRATSVYSGRGRVDQLKNWHANVSVRDAESDTILVQITGMHYAELDVPPKPDLHTFHSVIWKPDISFLVQDPAASFPSRNGLDKIDTILDLVAHKKPSLKIMELNFGEADTSCVWFEGGTPAARFAYSEYVFGSTNVQSLGHVETLYTHKGSTSFHHFSLESLAQRQQPFDVLYDLVIVKIGTTTANRSLATETLKSLLSTEAYMVVLDNDEMRPTYPTNHDASSGSMNGMEFKGVEIYMGALLSSSVIGGPEKRLQDMSTLWAMPQIQTSERTETEPAMDSSPITARSGEDTPASSVSECVQELIIASLSPVYRETDLHVLESVLHSSGWNVTYKEYPFSKPATSAVILILDELWEPLLATVNNEQWEAIKTLVSWGIPLLWVTEGAQGVVTNPDSAMVHGLFRVARQEDPNAKLVTLDVHSRENPATGWAIEKVLGLLKRDDPVETEYMERGGVLSIQRVMPDDTLNRFRRAEDEGFEPIVKELHGNAVQVKLIAERLGTFEALTWFETETKEVSKIGINQVEVEVMAVGVNFKDVAIIMGIVPDDEYNLGVECAGVVRRLGPGAEKKFSIGDRLCMLVFGTYSNRVRAPVDRCHIIPASMTFEEAATIPSVYLCSLYAMYHLGGLREGQSVLIHSAAGGVGIACIELALHRKAQIFVTVGTDEKRQFLASKYGIPQSRIFSSRTTAFAGQIMKSTGGHGVNVIVNSLTGELLDASWRIMADGGTMVEIGKKDILDRNTLAMEPFNRNCSFRAIDMSYSRHVDGELIASLFDELFDLIDAGHIKPIHPITTFGFDEVADALSHIRSGRHLGKIVVSNKGLQDIQIPIRPAIHKLQLRPDVSYLVVGGLRGACGTLVVHLAQHGARKILVNSRSGIRDEVSAMIVASCRMYDCEVSEAQGDIGDITFVRHLFETATPPVAGIIQGAMVLRDKPLESMTLDDYHTAVYAKVQGSKNLHQVSEEMRKAGRNQPLDFFTMLSSTSGIIGNKGQANYAAANTFLDAFASYRRSLGLCANTVDLGVIEDVGYLAGSTIQSRFDTHLWTPISARMLRKILTYSILRQDHEAQSKLGSGAQMITGIAYPLPIHGLESASDPRFAYLFNSRAGDNSNLNQHQDVDKGDKAAQAIQQFRLLQKSGADTVSLTAAIVEVVTLQMVKYLRLDFVPEAERPLMAYGLDSLSAVELRNWIRGKLGVELATLDITGAKSLRALFLGSDEASENFSFEPAKLLYGILIECSFQEQFPPYVEGDGFFIRLPNWFRRFKEKMKRLCLILEVPSVEFLDVIRTGRQQCGLDNDLPWANPSEKTAPLSPARILTATSNRPSHLAYLVGGKYLIMAAHNSLQGSTRVAGNRVYAEQPPSYNESFTMPAATSSLGFPLTMKAYGDPTVDGTFYLCGDSKENRLYAVTVKGTRGEMALLGASPGLILRSGPKNDDPIIAAAGEELKSQDKYIKNGSNSSIILVLDARNAADSKMTTLLRSKLSDSGEIAAFTYFLNNPTGSDTRYHQFSWLKVKNGEPGFEHGGWKLQRVSLEERLNQPSGSAVLPRYGSPLMDDGQTLAQLIYAKPVTLGHREEITLKFTDHAVRLNIGGHWACAAVITAAGLNVGYVTYAMLSMVDHDYEKLLDSEALMRTAQRTFSVMYQHFANNNLSVTNGGYAYQSPNEKLSEDIGTKINITKRATGPNKPAANSSMVVARLTTGGALIHVYICVVDICIASRNYNRMVVRPLNSLADVSVLVARSDRLLELVRYRSVSSIKKDDGIRAELAWLRNAAGERRWDIELVDME</sequence>
<accession>A0ACC2JUW3</accession>